<dbReference type="Proteomes" id="UP000429607">
    <property type="component" value="Unassembled WGS sequence"/>
</dbReference>
<organism evidence="2 7">
    <name type="scientific">Phytophthora rubi</name>
    <dbReference type="NCBI Taxonomy" id="129364"/>
    <lineage>
        <taxon>Eukaryota</taxon>
        <taxon>Sar</taxon>
        <taxon>Stramenopiles</taxon>
        <taxon>Oomycota</taxon>
        <taxon>Peronosporomycetes</taxon>
        <taxon>Peronosporales</taxon>
        <taxon>Peronosporaceae</taxon>
        <taxon>Phytophthora</taxon>
    </lineage>
</organism>
<dbReference type="AlphaFoldDB" id="A0A6A3HUS7"/>
<evidence type="ECO:0000313" key="5">
    <source>
        <dbReference type="Proteomes" id="UP000429607"/>
    </source>
</evidence>
<keyword evidence="1" id="KW-0732">Signal</keyword>
<dbReference type="Proteomes" id="UP000434957">
    <property type="component" value="Unassembled WGS sequence"/>
</dbReference>
<accession>A0A6A3HUS7</accession>
<evidence type="ECO:0000313" key="7">
    <source>
        <dbReference type="Proteomes" id="UP000435112"/>
    </source>
</evidence>
<name>A0A6A3HUS7_9STRA</name>
<evidence type="ECO:0000313" key="6">
    <source>
        <dbReference type="Proteomes" id="UP000434957"/>
    </source>
</evidence>
<dbReference type="EMBL" id="QXFU01003646">
    <property type="protein sequence ID" value="KAE8973780.1"/>
    <property type="molecule type" value="Genomic_DNA"/>
</dbReference>
<feature type="chain" id="PRO_5036379679" evidence="1">
    <location>
        <begin position="19"/>
        <end position="53"/>
    </location>
</feature>
<evidence type="ECO:0000313" key="3">
    <source>
        <dbReference type="EMBL" id="KAE8974791.1"/>
    </source>
</evidence>
<proteinExistence type="predicted"/>
<keyword evidence="6" id="KW-1185">Reference proteome</keyword>
<protein>
    <submittedName>
        <fullName evidence="2">Uncharacterized protein</fullName>
    </submittedName>
</protein>
<evidence type="ECO:0000313" key="2">
    <source>
        <dbReference type="EMBL" id="KAE8973780.1"/>
    </source>
</evidence>
<sequence length="53" mass="5957">MLRIALYLYCCLLPDASACFSCSNRVVDWRAHFGKTFGSARRTSMSSRFCASV</sequence>
<evidence type="ECO:0000313" key="4">
    <source>
        <dbReference type="EMBL" id="KAE9283438.1"/>
    </source>
</evidence>
<dbReference type="EMBL" id="QXFV01003671">
    <property type="protein sequence ID" value="KAE8974791.1"/>
    <property type="molecule type" value="Genomic_DNA"/>
</dbReference>
<evidence type="ECO:0000256" key="1">
    <source>
        <dbReference type="SAM" id="SignalP"/>
    </source>
</evidence>
<reference evidence="5 7" key="1">
    <citation type="submission" date="2018-09" db="EMBL/GenBank/DDBJ databases">
        <title>Genomic investigation of the strawberry pathogen Phytophthora fragariae indicates pathogenicity is determined by transcriptional variation in three key races.</title>
        <authorList>
            <person name="Adams T.M."/>
            <person name="Armitage A.D."/>
            <person name="Sobczyk M.K."/>
            <person name="Bates H.J."/>
            <person name="Dunwell J.M."/>
            <person name="Nellist C.F."/>
            <person name="Harrison R.J."/>
        </authorList>
    </citation>
    <scope>NUCLEOTIDE SEQUENCE [LARGE SCALE GENOMIC DNA]</scope>
    <source>
        <strain evidence="3 5">SCRP249</strain>
        <strain evidence="2 7">SCRP324</strain>
        <strain evidence="4 6">SCRP333</strain>
    </source>
</reference>
<gene>
    <name evidence="3" type="ORF">PR001_g25887</name>
    <name evidence="2" type="ORF">PR002_g26095</name>
    <name evidence="4" type="ORF">PR003_g27124</name>
</gene>
<feature type="signal peptide" evidence="1">
    <location>
        <begin position="1"/>
        <end position="18"/>
    </location>
</feature>
<dbReference type="Proteomes" id="UP000435112">
    <property type="component" value="Unassembled WGS sequence"/>
</dbReference>
<dbReference type="EMBL" id="QXFT01003693">
    <property type="protein sequence ID" value="KAE9283438.1"/>
    <property type="molecule type" value="Genomic_DNA"/>
</dbReference>
<comment type="caution">
    <text evidence="2">The sequence shown here is derived from an EMBL/GenBank/DDBJ whole genome shotgun (WGS) entry which is preliminary data.</text>
</comment>